<evidence type="ECO:0000259" key="1">
    <source>
        <dbReference type="PROSITE" id="PS51154"/>
    </source>
</evidence>
<gene>
    <name evidence="3" type="ORF">GWK15_00560</name>
    <name evidence="2" type="ORF">GXW75_02210</name>
</gene>
<evidence type="ECO:0000313" key="3">
    <source>
        <dbReference type="EMBL" id="NKE15423.1"/>
    </source>
</evidence>
<name>A0A9X9WCI8_9PROT</name>
<dbReference type="EMBL" id="JAAEDK010000004">
    <property type="protein sequence ID" value="MBR0658048.1"/>
    <property type="molecule type" value="Genomic_DNA"/>
</dbReference>
<proteinExistence type="predicted"/>
<dbReference type="InterPro" id="IPR043472">
    <property type="entry name" value="Macro_dom-like"/>
</dbReference>
<dbReference type="PANTHER" id="PTHR11106:SF27">
    <property type="entry name" value="MACRO DOMAIN-CONTAINING PROTEIN"/>
    <property type="match status" value="1"/>
</dbReference>
<organism evidence="2 5">
    <name type="scientific">Neoroseomonas oryzicola</name>
    <dbReference type="NCBI Taxonomy" id="535904"/>
    <lineage>
        <taxon>Bacteria</taxon>
        <taxon>Pseudomonadati</taxon>
        <taxon>Pseudomonadota</taxon>
        <taxon>Alphaproteobacteria</taxon>
        <taxon>Acetobacterales</taxon>
        <taxon>Acetobacteraceae</taxon>
        <taxon>Neoroseomonas</taxon>
    </lineage>
</organism>
<dbReference type="AlphaFoldDB" id="A0A9X9WCI8"/>
<reference evidence="3 4" key="2">
    <citation type="submission" date="2020-02" db="EMBL/GenBank/DDBJ databases">
        <authorList>
            <person name="Sun Q."/>
            <person name="Inoue M."/>
        </authorList>
    </citation>
    <scope>NUCLEOTIDE SEQUENCE [LARGE SCALE GENOMIC DNA]</scope>
    <source>
        <strain evidence="3 4">KCTC 22478</strain>
    </source>
</reference>
<accession>A0A9X9WCI8</accession>
<evidence type="ECO:0000313" key="4">
    <source>
        <dbReference type="Proteomes" id="UP000746741"/>
    </source>
</evidence>
<dbReference type="SMART" id="SM00506">
    <property type="entry name" value="A1pp"/>
    <property type="match status" value="1"/>
</dbReference>
<dbReference type="PANTHER" id="PTHR11106">
    <property type="entry name" value="GANGLIOSIDE INDUCED DIFFERENTIATION ASSOCIATED PROTEIN 2-RELATED"/>
    <property type="match status" value="1"/>
</dbReference>
<sequence>MTLSAIRADITALDVDAIVNAANERLAQGGGVCGAIFRAAGEALLARACAPLAPCPTGAARITPGFAVKARHVIHAVGPVWYGGDRDEPALLASCYRESLRLLREAGGRSIAFPAISTGIFGYPLAAATRIAVATVREEIAAHGDLDVTFACFDQHTLDTYTKELSA</sequence>
<dbReference type="SUPFAM" id="SSF52949">
    <property type="entry name" value="Macro domain-like"/>
    <property type="match status" value="1"/>
</dbReference>
<evidence type="ECO:0000313" key="5">
    <source>
        <dbReference type="Proteomes" id="UP001138708"/>
    </source>
</evidence>
<comment type="caution">
    <text evidence="2">The sequence shown here is derived from an EMBL/GenBank/DDBJ whole genome shotgun (WGS) entry which is preliminary data.</text>
</comment>
<reference evidence="2" key="3">
    <citation type="journal article" date="2021" name="Syst. Appl. Microbiol.">
        <title>Roseomonas hellenica sp. nov., isolated from roots of wild-growing Alkanna tinctoria.</title>
        <authorList>
            <person name="Rat A."/>
            <person name="Naranjo H.D."/>
            <person name="Lebbe L."/>
            <person name="Cnockaert M."/>
            <person name="Krigas N."/>
            <person name="Grigoriadou K."/>
            <person name="Maloupa E."/>
            <person name="Willems A."/>
        </authorList>
    </citation>
    <scope>NUCLEOTIDE SEQUENCE</scope>
    <source>
        <strain evidence="2">LMG 31161</strain>
    </source>
</reference>
<dbReference type="CDD" id="cd02908">
    <property type="entry name" value="Macro_OAADPr_deacetylase"/>
    <property type="match status" value="1"/>
</dbReference>
<protein>
    <submittedName>
        <fullName evidence="2">Macro domain-containing protein</fullName>
    </submittedName>
</protein>
<dbReference type="EMBL" id="JAAVUP010000001">
    <property type="protein sequence ID" value="NKE15423.1"/>
    <property type="molecule type" value="Genomic_DNA"/>
</dbReference>
<dbReference type="RefSeq" id="WP_168038019.1">
    <property type="nucleotide sequence ID" value="NZ_JAAEDK010000004.1"/>
</dbReference>
<dbReference type="PROSITE" id="PS51154">
    <property type="entry name" value="MACRO"/>
    <property type="match status" value="1"/>
</dbReference>
<dbReference type="Proteomes" id="UP000746741">
    <property type="component" value="Unassembled WGS sequence"/>
</dbReference>
<dbReference type="InterPro" id="IPR002589">
    <property type="entry name" value="Macro_dom"/>
</dbReference>
<evidence type="ECO:0000313" key="2">
    <source>
        <dbReference type="EMBL" id="MBR0658048.1"/>
    </source>
</evidence>
<dbReference type="Gene3D" id="3.40.220.10">
    <property type="entry name" value="Leucine Aminopeptidase, subunit E, domain 1"/>
    <property type="match status" value="1"/>
</dbReference>
<dbReference type="Proteomes" id="UP001138708">
    <property type="component" value="Unassembled WGS sequence"/>
</dbReference>
<reference evidence="2" key="1">
    <citation type="submission" date="2020-01" db="EMBL/GenBank/DDBJ databases">
        <authorList>
            <person name="Rat A."/>
        </authorList>
    </citation>
    <scope>NUCLEOTIDE SEQUENCE</scope>
    <source>
        <strain evidence="2">LMG 31161</strain>
    </source>
</reference>
<feature type="domain" description="Macro" evidence="1">
    <location>
        <begin position="1"/>
        <end position="167"/>
    </location>
</feature>
<dbReference type="Pfam" id="PF01661">
    <property type="entry name" value="Macro"/>
    <property type="match status" value="1"/>
</dbReference>
<keyword evidence="4" id="KW-1185">Reference proteome</keyword>